<dbReference type="PANTHER" id="PTHR48090">
    <property type="entry name" value="UNDECAPRENYL-PHOSPHATE 4-DEOXY-4-FORMAMIDO-L-ARABINOSE TRANSFERASE-RELATED"/>
    <property type="match status" value="1"/>
</dbReference>
<reference evidence="7" key="1">
    <citation type="journal article" date="2020" name="mSystems">
        <title>Genome- and Community-Level Interaction Insights into Carbon Utilization and Element Cycling Functions of Hydrothermarchaeota in Hydrothermal Sediment.</title>
        <authorList>
            <person name="Zhou Z."/>
            <person name="Liu Y."/>
            <person name="Xu W."/>
            <person name="Pan J."/>
            <person name="Luo Z.H."/>
            <person name="Li M."/>
        </authorList>
    </citation>
    <scope>NUCLEOTIDE SEQUENCE [LARGE SCALE GENOMIC DNA]</scope>
    <source>
        <strain evidence="7">SpSt-747</strain>
    </source>
</reference>
<dbReference type="InterPro" id="IPR001173">
    <property type="entry name" value="Glyco_trans_2-like"/>
</dbReference>
<evidence type="ECO:0000256" key="2">
    <source>
        <dbReference type="ARBA" id="ARBA00006739"/>
    </source>
</evidence>
<keyword evidence="5" id="KW-0460">Magnesium</keyword>
<protein>
    <submittedName>
        <fullName evidence="7">Glycosyltransferase family 2 protein</fullName>
    </submittedName>
</protein>
<dbReference type="InterPro" id="IPR050256">
    <property type="entry name" value="Glycosyltransferase_2"/>
</dbReference>
<evidence type="ECO:0000256" key="3">
    <source>
        <dbReference type="ARBA" id="ARBA00022676"/>
    </source>
</evidence>
<evidence type="ECO:0000256" key="1">
    <source>
        <dbReference type="ARBA" id="ARBA00001946"/>
    </source>
</evidence>
<gene>
    <name evidence="7" type="ORF">ENV30_09545</name>
</gene>
<keyword evidence="4 7" id="KW-0808">Transferase</keyword>
<keyword evidence="3" id="KW-0328">Glycosyltransferase</keyword>
<evidence type="ECO:0000313" key="7">
    <source>
        <dbReference type="EMBL" id="HGI31528.1"/>
    </source>
</evidence>
<proteinExistence type="inferred from homology"/>
<dbReference type="InterPro" id="IPR029044">
    <property type="entry name" value="Nucleotide-diphossugar_trans"/>
</dbReference>
<comment type="caution">
    <text evidence="7">The sequence shown here is derived from an EMBL/GenBank/DDBJ whole genome shotgun (WGS) entry which is preliminary data.</text>
</comment>
<dbReference type="SUPFAM" id="SSF53448">
    <property type="entry name" value="Nucleotide-diphospho-sugar transferases"/>
    <property type="match status" value="1"/>
</dbReference>
<comment type="similarity">
    <text evidence="2">Belongs to the glycosyltransferase 2 family.</text>
</comment>
<name>A0A7V4DEJ8_9BACT</name>
<comment type="cofactor">
    <cofactor evidence="1">
        <name>Mg(2+)</name>
        <dbReference type="ChEBI" id="CHEBI:18420"/>
    </cofactor>
</comment>
<dbReference type="AlphaFoldDB" id="A0A7V4DEJ8"/>
<dbReference type="Gene3D" id="3.90.550.10">
    <property type="entry name" value="Spore Coat Polysaccharide Biosynthesis Protein SpsA, Chain A"/>
    <property type="match status" value="1"/>
</dbReference>
<evidence type="ECO:0000256" key="5">
    <source>
        <dbReference type="ARBA" id="ARBA00022842"/>
    </source>
</evidence>
<dbReference type="PANTHER" id="PTHR48090:SF10">
    <property type="entry name" value="GLUCOSYL-3-PHOSPHOGLYCERATE SYNTHASE"/>
    <property type="match status" value="1"/>
</dbReference>
<feature type="domain" description="Glycosyltransferase 2-like" evidence="6">
    <location>
        <begin position="8"/>
        <end position="153"/>
    </location>
</feature>
<dbReference type="EMBL" id="DTFV01000134">
    <property type="protein sequence ID" value="HGI31528.1"/>
    <property type="molecule type" value="Genomic_DNA"/>
</dbReference>
<dbReference type="CDD" id="cd04179">
    <property type="entry name" value="DPM_DPG-synthase_like"/>
    <property type="match status" value="1"/>
</dbReference>
<dbReference type="Pfam" id="PF00535">
    <property type="entry name" value="Glycos_transf_2"/>
    <property type="match status" value="1"/>
</dbReference>
<evidence type="ECO:0000259" key="6">
    <source>
        <dbReference type="Pfam" id="PF00535"/>
    </source>
</evidence>
<accession>A0A7V4DEJ8</accession>
<dbReference type="GO" id="GO:0016757">
    <property type="term" value="F:glycosyltransferase activity"/>
    <property type="evidence" value="ECO:0007669"/>
    <property type="project" value="UniProtKB-KW"/>
</dbReference>
<evidence type="ECO:0000256" key="4">
    <source>
        <dbReference type="ARBA" id="ARBA00022679"/>
    </source>
</evidence>
<organism evidence="7">
    <name type="scientific">Candidatus Caldatribacterium californiense</name>
    <dbReference type="NCBI Taxonomy" id="1454726"/>
    <lineage>
        <taxon>Bacteria</taxon>
        <taxon>Pseudomonadati</taxon>
        <taxon>Atribacterota</taxon>
        <taxon>Atribacteria</taxon>
        <taxon>Atribacterales</taxon>
        <taxon>Candidatus Caldatribacteriaceae</taxon>
        <taxon>Candidatus Caldatribacterium</taxon>
    </lineage>
</organism>
<sequence>MLDGQSITVLVPAYNEAPRIGRVLEVVCAADFVDQVVVIDDGSQDDTASVASRFPVLVLRHPRNFGKGKALVSGIRETKDSDIYLFIDADLLHLQKEHLLALAEPLVRYPFLDMTIGVFKGGRGSSDLAQRFFPILNGQRAVRGKWVRNLPDFSWTRFGVEVFLTKFAHDTAANIEMVPLWGLAHYHKEEKYGPFLGVYHRLKMYVEIFRTYLFYEGHIQKDPKVVEEKEERVCPSVT</sequence>